<reference evidence="10" key="2">
    <citation type="submission" date="2021-08" db="EMBL/GenBank/DDBJ databases">
        <authorList>
            <person name="Dalcin Martins P."/>
        </authorList>
    </citation>
    <scope>NUCLEOTIDE SEQUENCE</scope>
    <source>
        <strain evidence="10">MAG_39</strain>
    </source>
</reference>
<evidence type="ECO:0000256" key="3">
    <source>
        <dbReference type="ARBA" id="ARBA00022448"/>
    </source>
</evidence>
<feature type="region of interest" description="Disordered" evidence="8">
    <location>
        <begin position="265"/>
        <end position="284"/>
    </location>
</feature>
<evidence type="ECO:0000256" key="5">
    <source>
        <dbReference type="ARBA" id="ARBA00022989"/>
    </source>
</evidence>
<comment type="similarity">
    <text evidence="2 7">Belongs to the MIP/aquaporin (TC 1.A.8) family.</text>
</comment>
<organism evidence="10 11">
    <name type="scientific">Candidatus Nitrobium versatile</name>
    <dbReference type="NCBI Taxonomy" id="2884831"/>
    <lineage>
        <taxon>Bacteria</taxon>
        <taxon>Pseudomonadati</taxon>
        <taxon>Nitrospirota</taxon>
        <taxon>Nitrospiria</taxon>
        <taxon>Nitrospirales</taxon>
        <taxon>Nitrospiraceae</taxon>
        <taxon>Candidatus Nitrobium</taxon>
    </lineage>
</organism>
<evidence type="ECO:0000256" key="9">
    <source>
        <dbReference type="SAM" id="Phobius"/>
    </source>
</evidence>
<dbReference type="InterPro" id="IPR050363">
    <property type="entry name" value="MIP/Aquaporin"/>
</dbReference>
<keyword evidence="3 7" id="KW-0813">Transport</keyword>
<evidence type="ECO:0000256" key="4">
    <source>
        <dbReference type="ARBA" id="ARBA00022692"/>
    </source>
</evidence>
<evidence type="ECO:0000313" key="10">
    <source>
        <dbReference type="EMBL" id="MBZ0155924.1"/>
    </source>
</evidence>
<evidence type="ECO:0000256" key="7">
    <source>
        <dbReference type="RuleBase" id="RU000477"/>
    </source>
</evidence>
<dbReference type="AlphaFoldDB" id="A0A953JA74"/>
<sequence length="284" mass="30317">MIARHDFAGEFIGTFLLVFFCCSSVAVTVLFSAHVGLFQIATVQGLSVTLSIYATRYLSCAHLNPAVSIAMVIGRRMSAVRLPAYLIAQFAGAFAAAAVLYLIFGDSITRFEQIHGIVRGAPESVRTAMIFGEFYPNPGAGATASVSMLTAMLTEGIGTFALVFFIFSLTEDCNLGRPDGMIAPLFIGIAVALIVSVTAPLTQTGLNPARDFSPRLFSMLQGWHRAAFSGEWYGSLAVYIAGPLAGAGLASLLFTRIVEPLMKSKKETDTGKCDTGHPAKRQEL</sequence>
<evidence type="ECO:0000256" key="2">
    <source>
        <dbReference type="ARBA" id="ARBA00006175"/>
    </source>
</evidence>
<dbReference type="SUPFAM" id="SSF81338">
    <property type="entry name" value="Aquaporin-like"/>
    <property type="match status" value="1"/>
</dbReference>
<dbReference type="EMBL" id="JAIOIV010000055">
    <property type="protein sequence ID" value="MBZ0155924.1"/>
    <property type="molecule type" value="Genomic_DNA"/>
</dbReference>
<proteinExistence type="inferred from homology"/>
<dbReference type="Pfam" id="PF00230">
    <property type="entry name" value="MIP"/>
    <property type="match status" value="1"/>
</dbReference>
<evidence type="ECO:0000313" key="11">
    <source>
        <dbReference type="Proteomes" id="UP000705867"/>
    </source>
</evidence>
<feature type="transmembrane region" description="Helical" evidence="9">
    <location>
        <begin position="146"/>
        <end position="169"/>
    </location>
</feature>
<dbReference type="PANTHER" id="PTHR43829:SF9">
    <property type="entry name" value="AQUAPORIN-9"/>
    <property type="match status" value="1"/>
</dbReference>
<evidence type="ECO:0000256" key="6">
    <source>
        <dbReference type="ARBA" id="ARBA00023136"/>
    </source>
</evidence>
<feature type="transmembrane region" description="Helical" evidence="9">
    <location>
        <begin position="12"/>
        <end position="33"/>
    </location>
</feature>
<dbReference type="InterPro" id="IPR023271">
    <property type="entry name" value="Aquaporin-like"/>
</dbReference>
<feature type="transmembrane region" description="Helical" evidence="9">
    <location>
        <begin position="85"/>
        <end position="104"/>
    </location>
</feature>
<dbReference type="PROSITE" id="PS00221">
    <property type="entry name" value="MIP"/>
    <property type="match status" value="1"/>
</dbReference>
<dbReference type="InterPro" id="IPR000425">
    <property type="entry name" value="MIP"/>
</dbReference>
<keyword evidence="6 9" id="KW-0472">Membrane</keyword>
<dbReference type="GO" id="GO:0015254">
    <property type="term" value="F:glycerol channel activity"/>
    <property type="evidence" value="ECO:0007669"/>
    <property type="project" value="TreeGrafter"/>
</dbReference>
<dbReference type="GO" id="GO:0005886">
    <property type="term" value="C:plasma membrane"/>
    <property type="evidence" value="ECO:0007669"/>
    <property type="project" value="TreeGrafter"/>
</dbReference>
<keyword evidence="5 9" id="KW-1133">Transmembrane helix</keyword>
<protein>
    <submittedName>
        <fullName evidence="10">Aquaporin</fullName>
    </submittedName>
</protein>
<dbReference type="InterPro" id="IPR022357">
    <property type="entry name" value="MIP_CS"/>
</dbReference>
<feature type="transmembrane region" description="Helical" evidence="9">
    <location>
        <begin position="232"/>
        <end position="255"/>
    </location>
</feature>
<evidence type="ECO:0000256" key="1">
    <source>
        <dbReference type="ARBA" id="ARBA00004141"/>
    </source>
</evidence>
<keyword evidence="4 7" id="KW-0812">Transmembrane</keyword>
<evidence type="ECO:0000256" key="8">
    <source>
        <dbReference type="SAM" id="MobiDB-lite"/>
    </source>
</evidence>
<name>A0A953JA74_9BACT</name>
<feature type="transmembrane region" description="Helical" evidence="9">
    <location>
        <begin position="181"/>
        <end position="201"/>
    </location>
</feature>
<reference evidence="10" key="1">
    <citation type="journal article" date="2021" name="bioRxiv">
        <title>Unraveling nitrogen, sulfur and carbon metabolic pathways and microbial community transcriptional responses to substrate deprivation and toxicity stresses in a bioreactor mimicking anoxic brackish coastal sediment conditions.</title>
        <authorList>
            <person name="Martins P.D."/>
            <person name="Echeveste M.J."/>
            <person name="Arshad A."/>
            <person name="Kurth J."/>
            <person name="Ouboter H."/>
            <person name="Jetten M.S.M."/>
            <person name="Welte C.U."/>
        </authorList>
    </citation>
    <scope>NUCLEOTIDE SEQUENCE</scope>
    <source>
        <strain evidence="10">MAG_39</strain>
    </source>
</reference>
<dbReference type="Proteomes" id="UP000705867">
    <property type="component" value="Unassembled WGS sequence"/>
</dbReference>
<dbReference type="PANTHER" id="PTHR43829">
    <property type="entry name" value="AQUAPORIN OR AQUAGLYCEROPORIN RELATED"/>
    <property type="match status" value="1"/>
</dbReference>
<dbReference type="Gene3D" id="1.20.1080.10">
    <property type="entry name" value="Glycerol uptake facilitator protein"/>
    <property type="match status" value="1"/>
</dbReference>
<accession>A0A953JA74</accession>
<dbReference type="PRINTS" id="PR00783">
    <property type="entry name" value="MINTRINSICP"/>
</dbReference>
<comment type="subcellular location">
    <subcellularLocation>
        <location evidence="1">Membrane</location>
        <topology evidence="1">Multi-pass membrane protein</topology>
    </subcellularLocation>
</comment>
<comment type="caution">
    <text evidence="10">The sequence shown here is derived from an EMBL/GenBank/DDBJ whole genome shotgun (WGS) entry which is preliminary data.</text>
</comment>
<gene>
    <name evidence="10" type="ORF">K8I29_06880</name>
</gene>